<dbReference type="InterPro" id="IPR050834">
    <property type="entry name" value="Glycosyltransf_2"/>
</dbReference>
<keyword evidence="3" id="KW-0808">Transferase</keyword>
<keyword evidence="2" id="KW-0328">Glycosyltransferase</keyword>
<dbReference type="CDD" id="cd00761">
    <property type="entry name" value="Glyco_tranf_GTA_type"/>
    <property type="match status" value="1"/>
</dbReference>
<gene>
    <name evidence="5" type="ORF">FNW02_10150</name>
</gene>
<protein>
    <submittedName>
        <fullName evidence="5">Glycosyltransferase family 2 protein</fullName>
    </submittedName>
</protein>
<evidence type="ECO:0000256" key="1">
    <source>
        <dbReference type="ARBA" id="ARBA00006739"/>
    </source>
</evidence>
<dbReference type="AlphaFoldDB" id="A0AA40VQE7"/>
<comment type="similarity">
    <text evidence="1">Belongs to the glycosyltransferase 2 family.</text>
</comment>
<dbReference type="Pfam" id="PF00535">
    <property type="entry name" value="Glycos_transf_2"/>
    <property type="match status" value="1"/>
</dbReference>
<name>A0AA40VQE7_9NOST</name>
<dbReference type="PANTHER" id="PTHR43685:SF5">
    <property type="entry name" value="GLYCOSYLTRANSFERASE EPSE-RELATED"/>
    <property type="match status" value="1"/>
</dbReference>
<dbReference type="RefSeq" id="WP_191757415.1">
    <property type="nucleotide sequence ID" value="NZ_VJXY01000008.1"/>
</dbReference>
<dbReference type="InterPro" id="IPR001173">
    <property type="entry name" value="Glyco_trans_2-like"/>
</dbReference>
<organism evidence="5 6">
    <name type="scientific">Komarekiella delphini-convector SJRDD-AB1</name>
    <dbReference type="NCBI Taxonomy" id="2593771"/>
    <lineage>
        <taxon>Bacteria</taxon>
        <taxon>Bacillati</taxon>
        <taxon>Cyanobacteriota</taxon>
        <taxon>Cyanophyceae</taxon>
        <taxon>Nostocales</taxon>
        <taxon>Nostocaceae</taxon>
        <taxon>Komarekiella</taxon>
        <taxon>Komarekiella delphini-convector</taxon>
    </lineage>
</organism>
<evidence type="ECO:0000259" key="4">
    <source>
        <dbReference type="Pfam" id="PF00535"/>
    </source>
</evidence>
<comment type="caution">
    <text evidence="5">The sequence shown here is derived from an EMBL/GenBank/DDBJ whole genome shotgun (WGS) entry which is preliminary data.</text>
</comment>
<dbReference type="SUPFAM" id="SSF53448">
    <property type="entry name" value="Nucleotide-diphospho-sugar transferases"/>
    <property type="match status" value="1"/>
</dbReference>
<evidence type="ECO:0000256" key="2">
    <source>
        <dbReference type="ARBA" id="ARBA00022676"/>
    </source>
</evidence>
<keyword evidence="6" id="KW-1185">Reference proteome</keyword>
<sequence>MNEPVIHFTPTVSVMMLAYNVKKYINDAIESVLNQTFSDWELIIIDDGSTDGTAELIAKYAAKDSRIRVYHQEHGGRGKARNKCLEYSRGKYIAVCDSDDISYPERFEKQVNFLDNNSDIGAVGSQSCSFCEEAIFDPAKIIHWPTNPNKVYQGFKQGKMKIANCAAMIRRSLFKEYGGYCEELHRAQDYEFFSRITQKGIGLTNLSEVLVFYRQSNFIQNFQYFKENAIYTDYANYRLSGGTKSFNEFNRRVISKLRQNYLILNYWRFMIVMKVKKLKLYRDLYANMS</sequence>
<evidence type="ECO:0000313" key="6">
    <source>
        <dbReference type="Proteomes" id="UP001165986"/>
    </source>
</evidence>
<dbReference type="Gene3D" id="3.90.550.10">
    <property type="entry name" value="Spore Coat Polysaccharide Biosynthesis Protein SpsA, Chain A"/>
    <property type="match status" value="1"/>
</dbReference>
<proteinExistence type="inferred from homology"/>
<dbReference type="PANTHER" id="PTHR43685">
    <property type="entry name" value="GLYCOSYLTRANSFERASE"/>
    <property type="match status" value="1"/>
</dbReference>
<feature type="domain" description="Glycosyltransferase 2-like" evidence="4">
    <location>
        <begin position="13"/>
        <end position="178"/>
    </location>
</feature>
<dbReference type="Proteomes" id="UP001165986">
    <property type="component" value="Unassembled WGS sequence"/>
</dbReference>
<reference evidence="5" key="1">
    <citation type="submission" date="2019-07" db="EMBL/GenBank/DDBJ databases">
        <title>Toxilogical consequences of a new and cryptic species of cyanobacteria (Komarekiella delphini-convector) recovered from the epidermis of a bottlenose dolphin and 1500 ft. in the air.</title>
        <authorList>
            <person name="Brown A.O."/>
            <person name="Dvorak P."/>
            <person name="Villanueva C.D."/>
            <person name="Foss A.J."/>
            <person name="Garvey A.D."/>
            <person name="Gibson Q.A."/>
            <person name="Johansen J.R."/>
            <person name="Casamatta D.A."/>
        </authorList>
    </citation>
    <scope>NUCLEOTIDE SEQUENCE</scope>
    <source>
        <strain evidence="5">SJRDD-AB1</strain>
    </source>
</reference>
<dbReference type="GO" id="GO:0016757">
    <property type="term" value="F:glycosyltransferase activity"/>
    <property type="evidence" value="ECO:0007669"/>
    <property type="project" value="UniProtKB-KW"/>
</dbReference>
<evidence type="ECO:0000256" key="3">
    <source>
        <dbReference type="ARBA" id="ARBA00022679"/>
    </source>
</evidence>
<dbReference type="InterPro" id="IPR029044">
    <property type="entry name" value="Nucleotide-diphossugar_trans"/>
</dbReference>
<dbReference type="EMBL" id="VJXY01000008">
    <property type="protein sequence ID" value="MBD6616184.1"/>
    <property type="molecule type" value="Genomic_DNA"/>
</dbReference>
<evidence type="ECO:0000313" key="5">
    <source>
        <dbReference type="EMBL" id="MBD6616184.1"/>
    </source>
</evidence>
<accession>A0AA40VQE7</accession>